<evidence type="ECO:0000313" key="2">
    <source>
        <dbReference type="Proteomes" id="UP001234178"/>
    </source>
</evidence>
<sequence>MEDILGLTILSFFIWICYLNWKKFSVMVDCSSYYSEPSVSQEYKKFDDDPEMEYDFSETESYCSDYPDPEMEYDFSETESYCSDYSDPEMEYDEWLLPKVVHVHFAHIPGISKLPLDLPPEIAIVFHIHTDKKQIRDFLLRFRKDFRRKSKDYVDYLIQLFLLNPMFSHDPSTLAVSKITEDPVIPCELPSVTKPALTEKKRKISWSKL</sequence>
<keyword evidence="2" id="KW-1185">Reference proteome</keyword>
<protein>
    <submittedName>
        <fullName evidence="1">Uncharacterized protein</fullName>
    </submittedName>
</protein>
<gene>
    <name evidence="1" type="ORF">OUZ56_000989</name>
</gene>
<dbReference type="Proteomes" id="UP001234178">
    <property type="component" value="Unassembled WGS sequence"/>
</dbReference>
<evidence type="ECO:0000313" key="1">
    <source>
        <dbReference type="EMBL" id="KAK4018954.1"/>
    </source>
</evidence>
<reference evidence="1 2" key="1">
    <citation type="journal article" date="2023" name="Nucleic Acids Res.">
        <title>The hologenome of Daphnia magna reveals possible DNA methylation and microbiome-mediated evolution of the host genome.</title>
        <authorList>
            <person name="Chaturvedi A."/>
            <person name="Li X."/>
            <person name="Dhandapani V."/>
            <person name="Marshall H."/>
            <person name="Kissane S."/>
            <person name="Cuenca-Cambronero M."/>
            <person name="Asole G."/>
            <person name="Calvet F."/>
            <person name="Ruiz-Romero M."/>
            <person name="Marangio P."/>
            <person name="Guigo R."/>
            <person name="Rago D."/>
            <person name="Mirbahai L."/>
            <person name="Eastwood N."/>
            <person name="Colbourne J.K."/>
            <person name="Zhou J."/>
            <person name="Mallon E."/>
            <person name="Orsini L."/>
        </authorList>
    </citation>
    <scope>NUCLEOTIDE SEQUENCE [LARGE SCALE GENOMIC DNA]</scope>
    <source>
        <strain evidence="1">LRV0_1</strain>
    </source>
</reference>
<dbReference type="EMBL" id="JAOYFB010000036">
    <property type="protein sequence ID" value="KAK4018954.1"/>
    <property type="molecule type" value="Genomic_DNA"/>
</dbReference>
<accession>A0ABR0A1Y6</accession>
<proteinExistence type="predicted"/>
<comment type="caution">
    <text evidence="1">The sequence shown here is derived from an EMBL/GenBank/DDBJ whole genome shotgun (WGS) entry which is preliminary data.</text>
</comment>
<organism evidence="1 2">
    <name type="scientific">Daphnia magna</name>
    <dbReference type="NCBI Taxonomy" id="35525"/>
    <lineage>
        <taxon>Eukaryota</taxon>
        <taxon>Metazoa</taxon>
        <taxon>Ecdysozoa</taxon>
        <taxon>Arthropoda</taxon>
        <taxon>Crustacea</taxon>
        <taxon>Branchiopoda</taxon>
        <taxon>Diplostraca</taxon>
        <taxon>Cladocera</taxon>
        <taxon>Anomopoda</taxon>
        <taxon>Daphniidae</taxon>
        <taxon>Daphnia</taxon>
    </lineage>
</organism>
<name>A0ABR0A1Y6_9CRUS</name>